<dbReference type="InterPro" id="IPR049326">
    <property type="entry name" value="Rhodopsin_dom_fungi"/>
</dbReference>
<feature type="transmembrane region" description="Helical" evidence="7">
    <location>
        <begin position="177"/>
        <end position="199"/>
    </location>
</feature>
<evidence type="ECO:0000256" key="2">
    <source>
        <dbReference type="ARBA" id="ARBA00022692"/>
    </source>
</evidence>
<evidence type="ECO:0000313" key="10">
    <source>
        <dbReference type="Proteomes" id="UP001043456"/>
    </source>
</evidence>
<dbReference type="OrthoDB" id="5329176at2759"/>
<feature type="transmembrane region" description="Helical" evidence="7">
    <location>
        <begin position="61"/>
        <end position="84"/>
    </location>
</feature>
<evidence type="ECO:0000256" key="1">
    <source>
        <dbReference type="ARBA" id="ARBA00004141"/>
    </source>
</evidence>
<dbReference type="GeneID" id="67001455"/>
<evidence type="ECO:0000313" key="9">
    <source>
        <dbReference type="EMBL" id="GIJ84010.1"/>
    </source>
</evidence>
<dbReference type="EMBL" id="BHVY01000002">
    <property type="protein sequence ID" value="GIJ84010.1"/>
    <property type="molecule type" value="Genomic_DNA"/>
</dbReference>
<name>A0A9P3EST9_9EURO</name>
<organism evidence="9 10">
    <name type="scientific">Aspergillus pseudoviridinutans</name>
    <dbReference type="NCBI Taxonomy" id="1517512"/>
    <lineage>
        <taxon>Eukaryota</taxon>
        <taxon>Fungi</taxon>
        <taxon>Dikarya</taxon>
        <taxon>Ascomycota</taxon>
        <taxon>Pezizomycotina</taxon>
        <taxon>Eurotiomycetes</taxon>
        <taxon>Eurotiomycetidae</taxon>
        <taxon>Eurotiales</taxon>
        <taxon>Aspergillaceae</taxon>
        <taxon>Aspergillus</taxon>
        <taxon>Aspergillus subgen. Fumigati</taxon>
    </lineage>
</organism>
<evidence type="ECO:0000256" key="3">
    <source>
        <dbReference type="ARBA" id="ARBA00022989"/>
    </source>
</evidence>
<dbReference type="AlphaFoldDB" id="A0A9P3EST9"/>
<comment type="subcellular location">
    <subcellularLocation>
        <location evidence="1">Membrane</location>
        <topology evidence="1">Multi-pass membrane protein</topology>
    </subcellularLocation>
</comment>
<reference evidence="9 10" key="1">
    <citation type="submission" date="2018-10" db="EMBL/GenBank/DDBJ databases">
        <title>Pan-genome distribution and transcriptional activeness of fungal secondary metabolism genes in Aspergillus section Fumigati.</title>
        <authorList>
            <person name="Takahashi H."/>
            <person name="Umemura M."/>
            <person name="Ninomiya A."/>
            <person name="Kusuya Y."/>
            <person name="Urayama S."/>
            <person name="Shimizu M."/>
            <person name="Watanabe A."/>
            <person name="Kamei K."/>
            <person name="Yaguchi T."/>
            <person name="Hagiwara D."/>
        </authorList>
    </citation>
    <scope>NUCLEOTIDE SEQUENCE [LARGE SCALE GENOMIC DNA]</scope>
    <source>
        <strain evidence="9 10">IFM 55266</strain>
    </source>
</reference>
<comment type="caution">
    <text evidence="9">The sequence shown here is derived from an EMBL/GenBank/DDBJ whole genome shotgun (WGS) entry which is preliminary data.</text>
</comment>
<evidence type="ECO:0000256" key="5">
    <source>
        <dbReference type="ARBA" id="ARBA00038359"/>
    </source>
</evidence>
<dbReference type="GO" id="GO:0016020">
    <property type="term" value="C:membrane"/>
    <property type="evidence" value="ECO:0007669"/>
    <property type="project" value="UniProtKB-SubCell"/>
</dbReference>
<protein>
    <recommendedName>
        <fullName evidence="8">Rhodopsin domain-containing protein</fullName>
    </recommendedName>
</protein>
<dbReference type="RefSeq" id="XP_043154757.1">
    <property type="nucleotide sequence ID" value="XM_043298822.1"/>
</dbReference>
<evidence type="ECO:0000256" key="6">
    <source>
        <dbReference type="SAM" id="MobiDB-lite"/>
    </source>
</evidence>
<proteinExistence type="inferred from homology"/>
<dbReference type="InterPro" id="IPR052337">
    <property type="entry name" value="SAT4-like"/>
</dbReference>
<feature type="compositionally biased region" description="Polar residues" evidence="6">
    <location>
        <begin position="265"/>
        <end position="277"/>
    </location>
</feature>
<keyword evidence="2 7" id="KW-0812">Transmembrane</keyword>
<keyword evidence="10" id="KW-1185">Reference proteome</keyword>
<feature type="region of interest" description="Disordered" evidence="6">
    <location>
        <begin position="253"/>
        <end position="282"/>
    </location>
</feature>
<comment type="similarity">
    <text evidence="5">Belongs to the SAT4 family.</text>
</comment>
<dbReference type="Proteomes" id="UP001043456">
    <property type="component" value="Unassembled WGS sequence"/>
</dbReference>
<evidence type="ECO:0000256" key="4">
    <source>
        <dbReference type="ARBA" id="ARBA00023136"/>
    </source>
</evidence>
<feature type="transmembrane region" description="Helical" evidence="7">
    <location>
        <begin position="147"/>
        <end position="165"/>
    </location>
</feature>
<keyword evidence="3 7" id="KW-1133">Transmembrane helix</keyword>
<sequence>MADQDGTQYTAAYLAEDRRPALLSVAITFLVLRDMRYGGVGLHQARVIAIDPVMMQTWAKFLLAIAFIYIFAVILPKLAMLSLYISIFNRHRASRITCYATGVLMIGNCIGCAAVGFAVCTPLRRLWDPTVEGHCVNINAWFRYSRIVNIVSDVIMLILPIPHVVRLQSTMRLKVGLLITFLLGSVGLIAGLIALFTFSTTNAVTDNTWNAALLVIWTLVEVGMYLIAACLISYQPLAKFIWRNTWRRRRGQKNSSLDQEHSNVWVRTNSTPSQSHSTRGKTEEEFLELMTRERSDRGSSISGGIMIERQVTMD</sequence>
<feature type="transmembrane region" description="Helical" evidence="7">
    <location>
        <begin position="211"/>
        <end position="234"/>
    </location>
</feature>
<accession>A0A9P3EST9</accession>
<dbReference type="PANTHER" id="PTHR33048:SF156">
    <property type="entry name" value="INTEGRAL MEMBRANE PROTEIN"/>
    <property type="match status" value="1"/>
</dbReference>
<evidence type="ECO:0000256" key="7">
    <source>
        <dbReference type="SAM" id="Phobius"/>
    </source>
</evidence>
<evidence type="ECO:0000259" key="8">
    <source>
        <dbReference type="Pfam" id="PF20684"/>
    </source>
</evidence>
<gene>
    <name evidence="9" type="ORF">Asppvi_002843</name>
</gene>
<feature type="transmembrane region" description="Helical" evidence="7">
    <location>
        <begin position="96"/>
        <end position="119"/>
    </location>
</feature>
<dbReference type="PANTHER" id="PTHR33048">
    <property type="entry name" value="PTH11-LIKE INTEGRAL MEMBRANE PROTEIN (AFU_ORTHOLOGUE AFUA_5G11245)"/>
    <property type="match status" value="1"/>
</dbReference>
<feature type="domain" description="Rhodopsin" evidence="8">
    <location>
        <begin position="23"/>
        <end position="238"/>
    </location>
</feature>
<dbReference type="Pfam" id="PF20684">
    <property type="entry name" value="Fung_rhodopsin"/>
    <property type="match status" value="1"/>
</dbReference>
<keyword evidence="4 7" id="KW-0472">Membrane</keyword>